<dbReference type="InterPro" id="IPR015943">
    <property type="entry name" value="WD40/YVTN_repeat-like_dom_sf"/>
</dbReference>
<evidence type="ECO:0000256" key="4">
    <source>
        <dbReference type="ARBA" id="ARBA00023306"/>
    </source>
</evidence>
<dbReference type="InterPro" id="IPR036322">
    <property type="entry name" value="WD40_repeat_dom_sf"/>
</dbReference>
<dbReference type="Pfam" id="PF12894">
    <property type="entry name" value="ANAPC4_WD40"/>
    <property type="match status" value="1"/>
</dbReference>
<evidence type="ECO:0000256" key="3">
    <source>
        <dbReference type="ARBA" id="ARBA00022786"/>
    </source>
</evidence>
<reference evidence="6" key="3">
    <citation type="submission" date="2021-05" db="UniProtKB">
        <authorList>
            <consortium name="EnsemblPlants"/>
        </authorList>
    </citation>
    <scope>IDENTIFICATION</scope>
    <source>
        <strain evidence="6">cv. B73</strain>
    </source>
</reference>
<evidence type="ECO:0000256" key="2">
    <source>
        <dbReference type="ARBA" id="ARBA00022776"/>
    </source>
</evidence>
<protein>
    <recommendedName>
        <fullName evidence="5">Anaphase-promoting complex subunit 4-like WD40 domain-containing protein</fullName>
    </recommendedName>
</protein>
<dbReference type="PANTHER" id="PTHR13260">
    <property type="entry name" value="ANAPHASE PROMOTING COMPLEX SUBUNIT 4 APC4"/>
    <property type="match status" value="1"/>
</dbReference>
<dbReference type="GO" id="GO:0005680">
    <property type="term" value="C:anaphase-promoting complex"/>
    <property type="evidence" value="ECO:0007669"/>
    <property type="project" value="InterPro"/>
</dbReference>
<evidence type="ECO:0000259" key="5">
    <source>
        <dbReference type="Pfam" id="PF12894"/>
    </source>
</evidence>
<keyword evidence="7" id="KW-1185">Reference proteome</keyword>
<keyword evidence="3" id="KW-0833">Ubl conjugation pathway</keyword>
<name>A0A804QZA8_MAIZE</name>
<dbReference type="SUPFAM" id="SSF50978">
    <property type="entry name" value="WD40 repeat-like"/>
    <property type="match status" value="1"/>
</dbReference>
<dbReference type="InterPro" id="IPR024977">
    <property type="entry name" value="Apc4-like_WD40_dom"/>
</dbReference>
<evidence type="ECO:0000313" key="7">
    <source>
        <dbReference type="Proteomes" id="UP000007305"/>
    </source>
</evidence>
<dbReference type="AlphaFoldDB" id="A0A804QZA8"/>
<dbReference type="GO" id="GO:0031145">
    <property type="term" value="P:anaphase-promoting complex-dependent catabolic process"/>
    <property type="evidence" value="ECO:0007669"/>
    <property type="project" value="InterPro"/>
</dbReference>
<evidence type="ECO:0000256" key="1">
    <source>
        <dbReference type="ARBA" id="ARBA00022618"/>
    </source>
</evidence>
<reference evidence="7" key="1">
    <citation type="journal article" date="2009" name="Science">
        <title>The B73 maize genome: complexity, diversity, and dynamics.</title>
        <authorList>
            <person name="Schnable P.S."/>
            <person name="Ware D."/>
            <person name="Fulton R.S."/>
            <person name="Stein J.C."/>
            <person name="Wei F."/>
            <person name="Pasternak S."/>
            <person name="Liang C."/>
            <person name="Zhang J."/>
            <person name="Fulton L."/>
            <person name="Graves T.A."/>
            <person name="Minx P."/>
            <person name="Reily A.D."/>
            <person name="Courtney L."/>
            <person name="Kruchowski S.S."/>
            <person name="Tomlinson C."/>
            <person name="Strong C."/>
            <person name="Delehaunty K."/>
            <person name="Fronick C."/>
            <person name="Courtney B."/>
            <person name="Rock S.M."/>
            <person name="Belter E."/>
            <person name="Du F."/>
            <person name="Kim K."/>
            <person name="Abbott R.M."/>
            <person name="Cotton M."/>
            <person name="Levy A."/>
            <person name="Marchetto P."/>
            <person name="Ochoa K."/>
            <person name="Jackson S.M."/>
            <person name="Gillam B."/>
            <person name="Chen W."/>
            <person name="Yan L."/>
            <person name="Higginbotham J."/>
            <person name="Cardenas M."/>
            <person name="Waligorski J."/>
            <person name="Applebaum E."/>
            <person name="Phelps L."/>
            <person name="Falcone J."/>
            <person name="Kanchi K."/>
            <person name="Thane T."/>
            <person name="Scimone A."/>
            <person name="Thane N."/>
            <person name="Henke J."/>
            <person name="Wang T."/>
            <person name="Ruppert J."/>
            <person name="Shah N."/>
            <person name="Rotter K."/>
            <person name="Hodges J."/>
            <person name="Ingenthron E."/>
            <person name="Cordes M."/>
            <person name="Kohlberg S."/>
            <person name="Sgro J."/>
            <person name="Delgado B."/>
            <person name="Mead K."/>
            <person name="Chinwalla A."/>
            <person name="Leonard S."/>
            <person name="Crouse K."/>
            <person name="Collura K."/>
            <person name="Kudrna D."/>
            <person name="Currie J."/>
            <person name="He R."/>
            <person name="Angelova A."/>
            <person name="Rajasekar S."/>
            <person name="Mueller T."/>
            <person name="Lomeli R."/>
            <person name="Scara G."/>
            <person name="Ko A."/>
            <person name="Delaney K."/>
            <person name="Wissotski M."/>
            <person name="Lopez G."/>
            <person name="Campos D."/>
            <person name="Braidotti M."/>
            <person name="Ashley E."/>
            <person name="Golser W."/>
            <person name="Kim H."/>
            <person name="Lee S."/>
            <person name="Lin J."/>
            <person name="Dujmic Z."/>
            <person name="Kim W."/>
            <person name="Talag J."/>
            <person name="Zuccolo A."/>
            <person name="Fan C."/>
            <person name="Sebastian A."/>
            <person name="Kramer M."/>
            <person name="Spiegel L."/>
            <person name="Nascimento L."/>
            <person name="Zutavern T."/>
            <person name="Miller B."/>
            <person name="Ambroise C."/>
            <person name="Muller S."/>
            <person name="Spooner W."/>
            <person name="Narechania A."/>
            <person name="Ren L."/>
            <person name="Wei S."/>
            <person name="Kumari S."/>
            <person name="Faga B."/>
            <person name="Levy M.J."/>
            <person name="McMahan L."/>
            <person name="Van Buren P."/>
            <person name="Vaughn M.W."/>
            <person name="Ying K."/>
            <person name="Yeh C.-T."/>
            <person name="Emrich S.J."/>
            <person name="Jia Y."/>
            <person name="Kalyanaraman A."/>
            <person name="Hsia A.-P."/>
            <person name="Barbazuk W.B."/>
            <person name="Baucom R.S."/>
            <person name="Brutnell T.P."/>
            <person name="Carpita N.C."/>
            <person name="Chaparro C."/>
            <person name="Chia J.-M."/>
            <person name="Deragon J.-M."/>
            <person name="Estill J.C."/>
            <person name="Fu Y."/>
            <person name="Jeddeloh J.A."/>
            <person name="Han Y."/>
            <person name="Lee H."/>
            <person name="Li P."/>
            <person name="Lisch D.R."/>
            <person name="Liu S."/>
            <person name="Liu Z."/>
            <person name="Nagel D.H."/>
            <person name="McCann M.C."/>
            <person name="SanMiguel P."/>
            <person name="Myers A.M."/>
            <person name="Nettleton D."/>
            <person name="Nguyen J."/>
            <person name="Penning B.W."/>
            <person name="Ponnala L."/>
            <person name="Schneider K.L."/>
            <person name="Schwartz D.C."/>
            <person name="Sharma A."/>
            <person name="Soderlund C."/>
            <person name="Springer N.M."/>
            <person name="Sun Q."/>
            <person name="Wang H."/>
            <person name="Waterman M."/>
            <person name="Westerman R."/>
            <person name="Wolfgruber T.K."/>
            <person name="Yang L."/>
            <person name="Yu Y."/>
            <person name="Zhang L."/>
            <person name="Zhou S."/>
            <person name="Zhu Q."/>
            <person name="Bennetzen J.L."/>
            <person name="Dawe R.K."/>
            <person name="Jiang J."/>
            <person name="Jiang N."/>
            <person name="Presting G.G."/>
            <person name="Wessler S.R."/>
            <person name="Aluru S."/>
            <person name="Martienssen R.A."/>
            <person name="Clifton S.W."/>
            <person name="McCombie W.R."/>
            <person name="Wing R.A."/>
            <person name="Wilson R.K."/>
        </authorList>
    </citation>
    <scope>NUCLEOTIDE SEQUENCE [LARGE SCALE GENOMIC DNA]</scope>
    <source>
        <strain evidence="7">cv. B73</strain>
    </source>
</reference>
<feature type="domain" description="Anaphase-promoting complex subunit 4-like WD40" evidence="5">
    <location>
        <begin position="93"/>
        <end position="144"/>
    </location>
</feature>
<evidence type="ECO:0000313" key="6">
    <source>
        <dbReference type="EnsemblPlants" id="Zm00001eb374130_P003"/>
    </source>
</evidence>
<dbReference type="PANTHER" id="PTHR13260:SF0">
    <property type="entry name" value="ANAPHASE-PROMOTING COMPLEX SUBUNIT 4"/>
    <property type="match status" value="1"/>
</dbReference>
<dbReference type="Proteomes" id="UP000007305">
    <property type="component" value="Chromosome 9"/>
</dbReference>
<dbReference type="GO" id="GO:0051301">
    <property type="term" value="P:cell division"/>
    <property type="evidence" value="ECO:0007669"/>
    <property type="project" value="UniProtKB-KW"/>
</dbReference>
<keyword evidence="4" id="KW-0131">Cell cycle</keyword>
<dbReference type="Gramene" id="Zm00001eb374130_T003">
    <property type="protein sequence ID" value="Zm00001eb374130_P003"/>
    <property type="gene ID" value="Zm00001eb374130"/>
</dbReference>
<dbReference type="InterPro" id="IPR024789">
    <property type="entry name" value="APC4"/>
</dbReference>
<dbReference type="EnsemblPlants" id="Zm00001eb374130_T003">
    <property type="protein sequence ID" value="Zm00001eb374130_P003"/>
    <property type="gene ID" value="Zm00001eb374130"/>
</dbReference>
<dbReference type="Gene3D" id="2.130.10.10">
    <property type="entry name" value="YVTN repeat-like/Quinoprotein amine dehydrogenase"/>
    <property type="match status" value="1"/>
</dbReference>
<reference evidence="6" key="2">
    <citation type="submission" date="2019-07" db="EMBL/GenBank/DDBJ databases">
        <authorList>
            <person name="Seetharam A."/>
            <person name="Woodhouse M."/>
            <person name="Cannon E."/>
        </authorList>
    </citation>
    <scope>NUCLEOTIDE SEQUENCE [LARGE SCALE GENOMIC DNA]</scope>
    <source>
        <strain evidence="6">cv. B73</strain>
    </source>
</reference>
<gene>
    <name evidence="6" type="primary">LOC103637954</name>
</gene>
<accession>A0A804QZA8</accession>
<keyword evidence="2" id="KW-0498">Mitosis</keyword>
<keyword evidence="1" id="KW-0132">Cell division</keyword>
<proteinExistence type="predicted"/>
<organism evidence="6 7">
    <name type="scientific">Zea mays</name>
    <name type="common">Maize</name>
    <dbReference type="NCBI Taxonomy" id="4577"/>
    <lineage>
        <taxon>Eukaryota</taxon>
        <taxon>Viridiplantae</taxon>
        <taxon>Streptophyta</taxon>
        <taxon>Embryophyta</taxon>
        <taxon>Tracheophyta</taxon>
        <taxon>Spermatophyta</taxon>
        <taxon>Magnoliopsida</taxon>
        <taxon>Liliopsida</taxon>
        <taxon>Poales</taxon>
        <taxon>Poaceae</taxon>
        <taxon>PACMAD clade</taxon>
        <taxon>Panicoideae</taxon>
        <taxon>Andropogonodae</taxon>
        <taxon>Andropogoneae</taxon>
        <taxon>Tripsacinae</taxon>
        <taxon>Zea</taxon>
    </lineage>
</organism>
<dbReference type="OrthoDB" id="2110451at2759"/>
<sequence>MATAAATPFQLQFDKPIPFQGNGWFTDGQARPLPHLKFYDLHRIREGVRKEGAQKSGQKYLSESDLQNADGHPEIDLAFVLLLPRRSLIKMAEWNPEKDLLAMVTDDSKVLLHRFNWQRLWTISLGKCITSICWSPDGKIIALGT</sequence>